<dbReference type="SUPFAM" id="SSF53756">
    <property type="entry name" value="UDP-Glycosyltransferase/glycogen phosphorylase"/>
    <property type="match status" value="1"/>
</dbReference>
<organism evidence="6 7">
    <name type="scientific">Senna tora</name>
    <dbReference type="NCBI Taxonomy" id="362788"/>
    <lineage>
        <taxon>Eukaryota</taxon>
        <taxon>Viridiplantae</taxon>
        <taxon>Streptophyta</taxon>
        <taxon>Embryophyta</taxon>
        <taxon>Tracheophyta</taxon>
        <taxon>Spermatophyta</taxon>
        <taxon>Magnoliopsida</taxon>
        <taxon>eudicotyledons</taxon>
        <taxon>Gunneridae</taxon>
        <taxon>Pentapetalae</taxon>
        <taxon>rosids</taxon>
        <taxon>fabids</taxon>
        <taxon>Fabales</taxon>
        <taxon>Fabaceae</taxon>
        <taxon>Caesalpinioideae</taxon>
        <taxon>Cassia clade</taxon>
        <taxon>Senna</taxon>
    </lineage>
</organism>
<evidence type="ECO:0000313" key="7">
    <source>
        <dbReference type="Proteomes" id="UP000634136"/>
    </source>
</evidence>
<dbReference type="InterPro" id="IPR002213">
    <property type="entry name" value="UDP_glucos_trans"/>
</dbReference>
<evidence type="ECO:0000313" key="6">
    <source>
        <dbReference type="EMBL" id="KAF7828819.1"/>
    </source>
</evidence>
<dbReference type="GO" id="GO:0008194">
    <property type="term" value="F:UDP-glycosyltransferase activity"/>
    <property type="evidence" value="ECO:0007669"/>
    <property type="project" value="InterPro"/>
</dbReference>
<comment type="caution">
    <text evidence="6">The sequence shown here is derived from an EMBL/GenBank/DDBJ whole genome shotgun (WGS) entry which is preliminary data.</text>
</comment>
<name>A0A834TVV5_9FABA</name>
<protein>
    <recommendedName>
        <fullName evidence="5">Glycosyltransferase</fullName>
        <ecNumber evidence="5">2.4.1.-</ecNumber>
    </recommendedName>
</protein>
<keyword evidence="2 4" id="KW-0328">Glycosyltransferase</keyword>
<dbReference type="EMBL" id="JAAIUW010000006">
    <property type="protein sequence ID" value="KAF7828819.1"/>
    <property type="molecule type" value="Genomic_DNA"/>
</dbReference>
<dbReference type="Gene3D" id="3.40.50.2000">
    <property type="entry name" value="Glycogen Phosphorylase B"/>
    <property type="match status" value="2"/>
</dbReference>
<dbReference type="PANTHER" id="PTHR48046">
    <property type="entry name" value="UDP-GLYCOSYLTRANSFERASE 72E1"/>
    <property type="match status" value="1"/>
</dbReference>
<dbReference type="InterPro" id="IPR035595">
    <property type="entry name" value="UDP_glycos_trans_CS"/>
</dbReference>
<gene>
    <name evidence="6" type="ORF">G2W53_019983</name>
</gene>
<dbReference type="Pfam" id="PF00201">
    <property type="entry name" value="UDPGT"/>
    <property type="match status" value="1"/>
</dbReference>
<evidence type="ECO:0000256" key="1">
    <source>
        <dbReference type="ARBA" id="ARBA00009995"/>
    </source>
</evidence>
<accession>A0A834TVV5</accession>
<evidence type="ECO:0000256" key="5">
    <source>
        <dbReference type="RuleBase" id="RU362057"/>
    </source>
</evidence>
<evidence type="ECO:0000256" key="3">
    <source>
        <dbReference type="ARBA" id="ARBA00022679"/>
    </source>
</evidence>
<evidence type="ECO:0000256" key="4">
    <source>
        <dbReference type="RuleBase" id="RU003718"/>
    </source>
</evidence>
<keyword evidence="7" id="KW-1185">Reference proteome</keyword>
<dbReference type="PROSITE" id="PS00375">
    <property type="entry name" value="UDPGT"/>
    <property type="match status" value="1"/>
</dbReference>
<comment type="similarity">
    <text evidence="1 4">Belongs to the UDP-glycosyltransferase family.</text>
</comment>
<proteinExistence type="inferred from homology"/>
<dbReference type="Proteomes" id="UP000634136">
    <property type="component" value="Unassembled WGS sequence"/>
</dbReference>
<sequence>MHKAHIALLSSPGLGHLIPVIELGKHLSLHHKLKVTILAVTSQSSEAESHILESANCCKLIEIQPPDISPLLHNQAHIVERLCVVMRESVPAIRSALTTMPHLPSVLIVDIFGFQSLSIAREFNMLTYIYVASNAWFFSLLLYSPILHQHVDGPYQDHKQPFLIPGCTPVRPQDVVEPMLDRNTKQYEEYIEQAKGMAKGDGILVNTWEQLQRKDLESLRDENLLGGILKGRPVYAIGPLVRSPEPATCATTELLAWLDQQPTESVVYVSFGSGGTLSYEQTVEVALGLELSHFRFIWVVRPPNTGSADSAFFSTGDGSRDADDPTNFLPEGFLDRTQEVGRVVPQWAPQVRILRHPSVGGFLSHCGWSSTLESITNGVPMVVWPLYAEQRMNATLLAEELGVAVRPKVLPAKKVVGREEVASMVKEIMEVEKEGKPNPIRKRARELKESAMKALEEGGSSYTALCHVAKQCDASPARTYTTN</sequence>
<dbReference type="OrthoDB" id="5835829at2759"/>
<dbReference type="CDD" id="cd03784">
    <property type="entry name" value="GT1_Gtf-like"/>
    <property type="match status" value="1"/>
</dbReference>
<keyword evidence="3 4" id="KW-0808">Transferase</keyword>
<dbReference type="EC" id="2.4.1.-" evidence="5"/>
<evidence type="ECO:0000256" key="2">
    <source>
        <dbReference type="ARBA" id="ARBA00022676"/>
    </source>
</evidence>
<dbReference type="FunFam" id="3.40.50.2000:FF:000051">
    <property type="entry name" value="Glycosyltransferase"/>
    <property type="match status" value="1"/>
</dbReference>
<reference evidence="6" key="1">
    <citation type="submission" date="2020-09" db="EMBL/GenBank/DDBJ databases">
        <title>Genome-Enabled Discovery of Anthraquinone Biosynthesis in Senna tora.</title>
        <authorList>
            <person name="Kang S.-H."/>
            <person name="Pandey R.P."/>
            <person name="Lee C.-M."/>
            <person name="Sim J.-S."/>
            <person name="Jeong J.-T."/>
            <person name="Choi B.-S."/>
            <person name="Jung M."/>
            <person name="Ginzburg D."/>
            <person name="Zhao K."/>
            <person name="Won S.Y."/>
            <person name="Oh T.-J."/>
            <person name="Yu Y."/>
            <person name="Kim N.-H."/>
            <person name="Lee O.R."/>
            <person name="Lee T.-H."/>
            <person name="Bashyal P."/>
            <person name="Kim T.-S."/>
            <person name="Lee W.-H."/>
            <person name="Kawkins C."/>
            <person name="Kim C.-K."/>
            <person name="Kim J.S."/>
            <person name="Ahn B.O."/>
            <person name="Rhee S.Y."/>
            <person name="Sohng J.K."/>
        </authorList>
    </citation>
    <scope>NUCLEOTIDE SEQUENCE</scope>
    <source>
        <tissue evidence="6">Leaf</tissue>
    </source>
</reference>
<dbReference type="PANTHER" id="PTHR48046:SF1">
    <property type="entry name" value="GLYCOSYLTRANSFERASE-RELATED"/>
    <property type="match status" value="1"/>
</dbReference>
<dbReference type="AlphaFoldDB" id="A0A834TVV5"/>